<sequence>MLLSQQTTAEGYDLRKSENSKRRDLQGLRGIAILFVLVMHLRPNFYRLGFVGVDIFFVLSGYLMARILLRKNFTMDSVFVFYCRRFKRIVPLYMVTVLSIYMYGYFYIFRIDRKQIFDDLVWACAYTSNLQPIFQKVGYWDQLSAYRFFMHTWSLGVELQYYLIVPLLMGIASCCKHKIRLVFFLSLVASSAFFQLCSPPNISYGFLLSRIWQFMCGSIAYEFSRQDSPDAVHEYKLLLDQDCGEQKTRAVDRASETNLRIKSLVTYIWLVALVVAVLISPKRISDDTARVCATFMAGIIIYLNANVFCLTNNYLVYCGDISYVLYLVHWPIIVAVRYCWDSQTLSVTGVLIVVFVSFTISVAAHHTLEDYFMKKGVVPALICVIACYVCILGSKQIYLHAPPLESINPNTSKIEYAIEWNIREFSRRIDLPCGEDDTEGYAKFSGGSQWRCVAVSIAGAEYQGQNGQKGGEGQELSIHYLIMCQ</sequence>
<feature type="transmembrane region" description="Helical" evidence="1">
    <location>
        <begin position="48"/>
        <end position="69"/>
    </location>
</feature>
<dbReference type="PANTHER" id="PTHR23028:SF53">
    <property type="entry name" value="ACYL_TRANSF_3 DOMAIN-CONTAINING PROTEIN"/>
    <property type="match status" value="1"/>
</dbReference>
<feature type="transmembrane region" description="Helical" evidence="1">
    <location>
        <begin position="148"/>
        <end position="169"/>
    </location>
</feature>
<evidence type="ECO:0000259" key="2">
    <source>
        <dbReference type="Pfam" id="PF01757"/>
    </source>
</evidence>
<dbReference type="GO" id="GO:0000271">
    <property type="term" value="P:polysaccharide biosynthetic process"/>
    <property type="evidence" value="ECO:0007669"/>
    <property type="project" value="TreeGrafter"/>
</dbReference>
<keyword evidence="1" id="KW-0472">Membrane</keyword>
<evidence type="ECO:0000313" key="3">
    <source>
        <dbReference type="EMBL" id="CAJ0606096.1"/>
    </source>
</evidence>
<protein>
    <recommendedName>
        <fullName evidence="2">Acyltransferase 3 domain-containing protein</fullName>
    </recommendedName>
</protein>
<evidence type="ECO:0000256" key="1">
    <source>
        <dbReference type="SAM" id="Phobius"/>
    </source>
</evidence>
<feature type="transmembrane region" description="Helical" evidence="1">
    <location>
        <begin position="261"/>
        <end position="279"/>
    </location>
</feature>
<dbReference type="GO" id="GO:0016747">
    <property type="term" value="F:acyltransferase activity, transferring groups other than amino-acyl groups"/>
    <property type="evidence" value="ECO:0007669"/>
    <property type="project" value="InterPro"/>
</dbReference>
<dbReference type="AlphaFoldDB" id="A0AA36MBM6"/>
<keyword evidence="1" id="KW-1133">Transmembrane helix</keyword>
<dbReference type="PANTHER" id="PTHR23028">
    <property type="entry name" value="ACETYLTRANSFERASE"/>
    <property type="match status" value="1"/>
</dbReference>
<keyword evidence="1" id="KW-0812">Transmembrane</keyword>
<dbReference type="EMBL" id="CATQJL010000316">
    <property type="protein sequence ID" value="CAJ0606096.1"/>
    <property type="molecule type" value="Genomic_DNA"/>
</dbReference>
<accession>A0AA36MBM6</accession>
<evidence type="ECO:0000313" key="4">
    <source>
        <dbReference type="Proteomes" id="UP001176961"/>
    </source>
</evidence>
<reference evidence="3" key="1">
    <citation type="submission" date="2023-07" db="EMBL/GenBank/DDBJ databases">
        <authorList>
            <consortium name="CYATHOMIX"/>
        </authorList>
    </citation>
    <scope>NUCLEOTIDE SEQUENCE</scope>
    <source>
        <strain evidence="3">N/A</strain>
    </source>
</reference>
<feature type="transmembrane region" description="Helical" evidence="1">
    <location>
        <begin position="321"/>
        <end position="340"/>
    </location>
</feature>
<organism evidence="3 4">
    <name type="scientific">Cylicocyclus nassatus</name>
    <name type="common">Nematode worm</name>
    <dbReference type="NCBI Taxonomy" id="53992"/>
    <lineage>
        <taxon>Eukaryota</taxon>
        <taxon>Metazoa</taxon>
        <taxon>Ecdysozoa</taxon>
        <taxon>Nematoda</taxon>
        <taxon>Chromadorea</taxon>
        <taxon>Rhabditida</taxon>
        <taxon>Rhabditina</taxon>
        <taxon>Rhabditomorpha</taxon>
        <taxon>Strongyloidea</taxon>
        <taxon>Strongylidae</taxon>
        <taxon>Cylicocyclus</taxon>
    </lineage>
</organism>
<feature type="transmembrane region" description="Helical" evidence="1">
    <location>
        <begin position="376"/>
        <end position="394"/>
    </location>
</feature>
<name>A0AA36MBM6_CYLNA</name>
<gene>
    <name evidence="3" type="ORF">CYNAS_LOCUS18079</name>
</gene>
<comment type="caution">
    <text evidence="3">The sequence shown here is derived from an EMBL/GenBank/DDBJ whole genome shotgun (WGS) entry which is preliminary data.</text>
</comment>
<proteinExistence type="predicted"/>
<feature type="transmembrane region" description="Helical" evidence="1">
    <location>
        <begin position="90"/>
        <end position="108"/>
    </location>
</feature>
<keyword evidence="4" id="KW-1185">Reference proteome</keyword>
<dbReference type="Pfam" id="PF01757">
    <property type="entry name" value="Acyl_transf_3"/>
    <property type="match status" value="1"/>
</dbReference>
<dbReference type="InterPro" id="IPR050879">
    <property type="entry name" value="Acyltransferase_3"/>
</dbReference>
<feature type="transmembrane region" description="Helical" evidence="1">
    <location>
        <begin position="25"/>
        <end position="42"/>
    </location>
</feature>
<dbReference type="InterPro" id="IPR002656">
    <property type="entry name" value="Acyl_transf_3_dom"/>
</dbReference>
<dbReference type="GO" id="GO:0016020">
    <property type="term" value="C:membrane"/>
    <property type="evidence" value="ECO:0007669"/>
    <property type="project" value="TreeGrafter"/>
</dbReference>
<feature type="transmembrane region" description="Helical" evidence="1">
    <location>
        <begin position="291"/>
        <end position="315"/>
    </location>
</feature>
<dbReference type="Proteomes" id="UP001176961">
    <property type="component" value="Unassembled WGS sequence"/>
</dbReference>
<feature type="domain" description="Acyltransferase 3" evidence="2">
    <location>
        <begin position="24"/>
        <end position="364"/>
    </location>
</feature>
<feature type="transmembrane region" description="Helical" evidence="1">
    <location>
        <begin position="347"/>
        <end position="364"/>
    </location>
</feature>